<dbReference type="EMBL" id="JYDO01000002">
    <property type="protein sequence ID" value="KRZ80586.1"/>
    <property type="molecule type" value="Genomic_DNA"/>
</dbReference>
<name>A0A0V1N9C1_9BILA</name>
<dbReference type="Proteomes" id="UP000054843">
    <property type="component" value="Unassembled WGS sequence"/>
</dbReference>
<keyword evidence="3" id="KW-1185">Reference proteome</keyword>
<feature type="signal peptide" evidence="1">
    <location>
        <begin position="1"/>
        <end position="21"/>
    </location>
</feature>
<sequence length="146" mass="16978">MLTRRRKVFSVLFLILAIAEISELHLAPNRRGCMSLVYEGRAYKLKHTEVTTVIAQKDHIETFPADEHLTYKMEKKAVLKKRGVEETKPIPPSTMHFLFHQDPIWGRLFLWQSESQHILGFATVSNIRLLTTSRTWGMDDTFKIVP</sequence>
<reference evidence="2 3" key="1">
    <citation type="submission" date="2015-01" db="EMBL/GenBank/DDBJ databases">
        <title>Evolution of Trichinella species and genotypes.</title>
        <authorList>
            <person name="Korhonen P.K."/>
            <person name="Edoardo P."/>
            <person name="Giuseppe L.R."/>
            <person name="Gasser R.B."/>
        </authorList>
    </citation>
    <scope>NUCLEOTIDE SEQUENCE [LARGE SCALE GENOMIC DNA]</scope>
    <source>
        <strain evidence="2">ISS1980</strain>
    </source>
</reference>
<evidence type="ECO:0000256" key="1">
    <source>
        <dbReference type="SAM" id="SignalP"/>
    </source>
</evidence>
<keyword evidence="1" id="KW-0732">Signal</keyword>
<protein>
    <submittedName>
        <fullName evidence="2">Uncharacterized protein</fullName>
    </submittedName>
</protein>
<organism evidence="2 3">
    <name type="scientific">Trichinella papuae</name>
    <dbReference type="NCBI Taxonomy" id="268474"/>
    <lineage>
        <taxon>Eukaryota</taxon>
        <taxon>Metazoa</taxon>
        <taxon>Ecdysozoa</taxon>
        <taxon>Nematoda</taxon>
        <taxon>Enoplea</taxon>
        <taxon>Dorylaimia</taxon>
        <taxon>Trichinellida</taxon>
        <taxon>Trichinellidae</taxon>
        <taxon>Trichinella</taxon>
    </lineage>
</organism>
<evidence type="ECO:0000313" key="3">
    <source>
        <dbReference type="Proteomes" id="UP000054843"/>
    </source>
</evidence>
<evidence type="ECO:0000313" key="2">
    <source>
        <dbReference type="EMBL" id="KRZ80586.1"/>
    </source>
</evidence>
<gene>
    <name evidence="2" type="ORF">T10_8341</name>
</gene>
<dbReference type="AlphaFoldDB" id="A0A0V1N9C1"/>
<accession>A0A0V1N9C1</accession>
<proteinExistence type="predicted"/>
<feature type="chain" id="PRO_5006883216" evidence="1">
    <location>
        <begin position="22"/>
        <end position="146"/>
    </location>
</feature>
<comment type="caution">
    <text evidence="2">The sequence shown here is derived from an EMBL/GenBank/DDBJ whole genome shotgun (WGS) entry which is preliminary data.</text>
</comment>